<feature type="repeat" description="WD" evidence="11">
    <location>
        <begin position="189"/>
        <end position="211"/>
    </location>
</feature>
<dbReference type="PANTHER" id="PTHR18763:SF0">
    <property type="entry name" value="WD REPEAT-CONTAINING PROTEIN 18"/>
    <property type="match status" value="1"/>
</dbReference>
<dbReference type="AlphaFoldDB" id="A0A7J7XLJ0"/>
<evidence type="ECO:0000256" key="6">
    <source>
        <dbReference type="ARBA" id="ARBA00022574"/>
    </source>
</evidence>
<evidence type="ECO:0000256" key="7">
    <source>
        <dbReference type="ARBA" id="ARBA00022737"/>
    </source>
</evidence>
<dbReference type="PROSITE" id="PS50294">
    <property type="entry name" value="WD_REPEATS_REGION"/>
    <property type="match status" value="2"/>
</dbReference>
<dbReference type="VEuPathDB" id="HostDB:GeneID_118658948"/>
<dbReference type="InterPro" id="IPR015943">
    <property type="entry name" value="WD40/YVTN_repeat-like_dom_sf"/>
</dbReference>
<name>A0A7J7XLJ0_MYOMY</name>
<comment type="caution">
    <text evidence="14">The sequence shown here is derived from an EMBL/GenBank/DDBJ whole genome shotgun (WGS) entry which is preliminary data.</text>
</comment>
<dbReference type="PANTHER" id="PTHR18763">
    <property type="entry name" value="WD-REPEAT PROTEIN 18"/>
    <property type="match status" value="1"/>
</dbReference>
<reference evidence="14 15" key="1">
    <citation type="journal article" date="2020" name="Nature">
        <title>Six reference-quality genomes reveal evolution of bat adaptations.</title>
        <authorList>
            <person name="Jebb D."/>
            <person name="Huang Z."/>
            <person name="Pippel M."/>
            <person name="Hughes G.M."/>
            <person name="Lavrichenko K."/>
            <person name="Devanna P."/>
            <person name="Winkler S."/>
            <person name="Jermiin L.S."/>
            <person name="Skirmuntt E.C."/>
            <person name="Katzourakis A."/>
            <person name="Burkitt-Gray L."/>
            <person name="Ray D.A."/>
            <person name="Sullivan K.A.M."/>
            <person name="Roscito J.G."/>
            <person name="Kirilenko B.M."/>
            <person name="Davalos L.M."/>
            <person name="Corthals A.P."/>
            <person name="Power M.L."/>
            <person name="Jones G."/>
            <person name="Ransome R.D."/>
            <person name="Dechmann D.K.N."/>
            <person name="Locatelli A.G."/>
            <person name="Puechmaille S.J."/>
            <person name="Fedrigo O."/>
            <person name="Jarvis E.D."/>
            <person name="Hiller M."/>
            <person name="Vernes S.C."/>
            <person name="Myers E.W."/>
            <person name="Teeling E.C."/>
        </authorList>
    </citation>
    <scope>NUCLEOTIDE SEQUENCE [LARGE SCALE GENOMIC DNA]</scope>
    <source>
        <strain evidence="14">MMyoMyo1</strain>
        <tissue evidence="14">Flight muscle</tissue>
    </source>
</reference>
<evidence type="ECO:0000256" key="9">
    <source>
        <dbReference type="ARBA" id="ARBA00024190"/>
    </source>
</evidence>
<evidence type="ECO:0000256" key="11">
    <source>
        <dbReference type="PROSITE-ProRule" id="PRU00221"/>
    </source>
</evidence>
<dbReference type="SUPFAM" id="SSF50978">
    <property type="entry name" value="WD40 repeat-like"/>
    <property type="match status" value="1"/>
</dbReference>
<proteinExistence type="inferred from homology"/>
<dbReference type="InterPro" id="IPR036322">
    <property type="entry name" value="WD40_repeat_dom_sf"/>
</dbReference>
<protein>
    <recommendedName>
        <fullName evidence="3 12">WD repeat-containing protein 18</fullName>
    </recommendedName>
</protein>
<organism evidence="14 15">
    <name type="scientific">Myotis myotis</name>
    <name type="common">Greater mouse-eared bat</name>
    <name type="synonym">Vespertilio myotis</name>
    <dbReference type="NCBI Taxonomy" id="51298"/>
    <lineage>
        <taxon>Eukaryota</taxon>
        <taxon>Metazoa</taxon>
        <taxon>Chordata</taxon>
        <taxon>Craniata</taxon>
        <taxon>Vertebrata</taxon>
        <taxon>Euteleostomi</taxon>
        <taxon>Mammalia</taxon>
        <taxon>Eutheria</taxon>
        <taxon>Laurasiatheria</taxon>
        <taxon>Chiroptera</taxon>
        <taxon>Yangochiroptera</taxon>
        <taxon>Vespertilionidae</taxon>
        <taxon>Myotis</taxon>
    </lineage>
</organism>
<evidence type="ECO:0000256" key="10">
    <source>
        <dbReference type="ARBA" id="ARBA00045929"/>
    </source>
</evidence>
<keyword evidence="4" id="KW-0217">Developmental protein</keyword>
<feature type="repeat" description="WD" evidence="11">
    <location>
        <begin position="255"/>
        <end position="289"/>
    </location>
</feature>
<comment type="similarity">
    <text evidence="2 12">Belongs to the WD repeat IPI3/WDR18 family.</text>
</comment>
<dbReference type="PROSITE" id="PS50082">
    <property type="entry name" value="WD_REPEATS_2"/>
    <property type="match status" value="3"/>
</dbReference>
<dbReference type="GO" id="GO:0120330">
    <property type="term" value="C:rixosome complex"/>
    <property type="evidence" value="ECO:0007669"/>
    <property type="project" value="TreeGrafter"/>
</dbReference>
<evidence type="ECO:0000313" key="14">
    <source>
        <dbReference type="EMBL" id="KAF6350555.1"/>
    </source>
</evidence>
<keyword evidence="6 11" id="KW-0853">WD repeat</keyword>
<keyword evidence="8 12" id="KW-0539">Nucleus</keyword>
<dbReference type="Proteomes" id="UP000527355">
    <property type="component" value="Unassembled WGS sequence"/>
</dbReference>
<keyword evidence="7" id="KW-0677">Repeat</keyword>
<evidence type="ECO:0000256" key="2">
    <source>
        <dbReference type="ARBA" id="ARBA00010143"/>
    </source>
</evidence>
<evidence type="ECO:0000256" key="4">
    <source>
        <dbReference type="ARBA" id="ARBA00022473"/>
    </source>
</evidence>
<dbReference type="InterPro" id="IPR020472">
    <property type="entry name" value="WD40_PAC1"/>
</dbReference>
<dbReference type="Pfam" id="PF00400">
    <property type="entry name" value="WD40"/>
    <property type="match status" value="3"/>
</dbReference>
<dbReference type="SMART" id="SM00320">
    <property type="entry name" value="WD40"/>
    <property type="match status" value="4"/>
</dbReference>
<dbReference type="GO" id="GO:0005730">
    <property type="term" value="C:nucleolus"/>
    <property type="evidence" value="ECO:0007669"/>
    <property type="project" value="UniProtKB-SubCell"/>
</dbReference>
<dbReference type="Gene3D" id="2.130.10.10">
    <property type="entry name" value="YVTN repeat-like/Quinoprotein amine dehydrogenase"/>
    <property type="match status" value="2"/>
</dbReference>
<dbReference type="EMBL" id="JABWUV010000006">
    <property type="protein sequence ID" value="KAF6350555.1"/>
    <property type="molecule type" value="Genomic_DNA"/>
</dbReference>
<keyword evidence="5" id="KW-0963">Cytoplasm</keyword>
<accession>A0A7J7XLJ0</accession>
<feature type="domain" description="WD repeat-containing protein 18 C-terminal" evidence="13">
    <location>
        <begin position="366"/>
        <end position="413"/>
    </location>
</feature>
<comment type="subunit">
    <text evidence="12">Component of the 5FMC complex, at least composed of PELP1, LAS1L, TEX10, WDR18 and SENP3; the complex interacts with methylated CHTOP and ZNF148. Interacts with NOL9. Component of the PELP1 complex, composed of at least PELP1, TEX10 and WDR18. The complex interacts with pre-60S ribosome particles.</text>
</comment>
<keyword evidence="15" id="KW-1185">Reference proteome</keyword>
<evidence type="ECO:0000256" key="3">
    <source>
        <dbReference type="ARBA" id="ARBA00021267"/>
    </source>
</evidence>
<keyword evidence="12" id="KW-0698">rRNA processing</keyword>
<dbReference type="FunFam" id="2.130.10.10:FF:000702">
    <property type="entry name" value="WD repeat-containing protein 18"/>
    <property type="match status" value="1"/>
</dbReference>
<dbReference type="FunFam" id="2.130.10.10:FF:000420">
    <property type="entry name" value="WD repeat-containing protein 18"/>
    <property type="match status" value="1"/>
</dbReference>
<dbReference type="InterPro" id="IPR026987">
    <property type="entry name" value="WDR18_C"/>
</dbReference>
<dbReference type="PROSITE" id="PS00678">
    <property type="entry name" value="WD_REPEATS_1"/>
    <property type="match status" value="1"/>
</dbReference>
<dbReference type="GO" id="GO:0006364">
    <property type="term" value="P:rRNA processing"/>
    <property type="evidence" value="ECO:0007669"/>
    <property type="project" value="UniProtKB-UniRule"/>
</dbReference>
<dbReference type="GO" id="GO:0120293">
    <property type="term" value="C:dynein axonemal particle"/>
    <property type="evidence" value="ECO:0007669"/>
    <property type="project" value="UniProtKB-SubCell"/>
</dbReference>
<sequence>MAAPIEVAVCTDSSAQLWSCVVWELHSGANLLTYRGGQAGPRGLTLLNGEYLLAAQLGKNYISAWELQRKDQLQQKIMCPGPVTCLTTSPNGLYMLAGIAESIYLWEVSTGNLLVILSRHYQDISCLQFTGDSSHFLSGGKDCLVLVWSLCSVLQVDSSRTPAPRHVWSHHTLPITDMHCGFGGPLARVATASLDQTVKLWEISSGELLLSVLFDVGIVAVTMDLAEHHMFCGGSEGSIFQVDLCTWTCVPRNQVTCLSVSTDGSVLLSGSHDETVRVWDIQSKQCIRTVTLKGPVTNAFIMLAPVSMLSSDFRPSLPLPHFNKHLLGAEHGDEQRRGGLTLRLGLHQQGSEPSYLERAEQLHMVMCSTMEKNVLGGQDQLRIRITELEDEVQNLRKINRDLFDFSTRIITRPPK</sequence>
<dbReference type="GO" id="GO:0006261">
    <property type="term" value="P:DNA-templated DNA replication"/>
    <property type="evidence" value="ECO:0007669"/>
    <property type="project" value="TreeGrafter"/>
</dbReference>
<comment type="function">
    <text evidence="10 12">Functions as a component of the Five Friends of Methylated CHTOP (5FMC) complex; the 5FMC complex is recruited to ZNF148 by methylated CHTOP, leading to desumoylation of ZNF148 and subsequent transactivation of ZNF148 target genes. Component of the PELP1 complex involved in the nucleolar steps of 28S rRNA maturation and the subsequent nucleoplasmic transit of the pre-60S ribosomal subunit. May play a role during development.</text>
</comment>
<dbReference type="InterPro" id="IPR019775">
    <property type="entry name" value="WD40_repeat_CS"/>
</dbReference>
<dbReference type="GO" id="GO:0005656">
    <property type="term" value="C:nuclear pre-replicative complex"/>
    <property type="evidence" value="ECO:0007669"/>
    <property type="project" value="TreeGrafter"/>
</dbReference>
<dbReference type="InterPro" id="IPR001680">
    <property type="entry name" value="WD40_rpt"/>
</dbReference>
<evidence type="ECO:0000256" key="8">
    <source>
        <dbReference type="ARBA" id="ARBA00023242"/>
    </source>
</evidence>
<evidence type="ECO:0000259" key="13">
    <source>
        <dbReference type="Pfam" id="PF14077"/>
    </source>
</evidence>
<gene>
    <name evidence="14" type="ORF">mMyoMyo1_020479</name>
</gene>
<evidence type="ECO:0000313" key="15">
    <source>
        <dbReference type="Proteomes" id="UP000527355"/>
    </source>
</evidence>
<feature type="repeat" description="WD" evidence="11">
    <location>
        <begin position="117"/>
        <end position="150"/>
    </location>
</feature>
<dbReference type="Pfam" id="PF14077">
    <property type="entry name" value="WDR18_C"/>
    <property type="match status" value="1"/>
</dbReference>
<dbReference type="InterPro" id="IPR045227">
    <property type="entry name" value="WDR18/Ipi3/RID3"/>
</dbReference>
<evidence type="ECO:0000256" key="12">
    <source>
        <dbReference type="RuleBase" id="RU369067"/>
    </source>
</evidence>
<evidence type="ECO:0000256" key="1">
    <source>
        <dbReference type="ARBA" id="ARBA00004642"/>
    </source>
</evidence>
<comment type="subcellular location">
    <subcellularLocation>
        <location evidence="9 12">Dynein axonemal particle</location>
    </subcellularLocation>
    <subcellularLocation>
        <location evidence="12">Nucleus</location>
        <location evidence="12">Nucleolus</location>
    </subcellularLocation>
    <subcellularLocation>
        <location evidence="1 12">Nucleus</location>
        <location evidence="1 12">Nucleoplasm</location>
    </subcellularLocation>
    <subcellularLocation>
        <location evidence="12">Cytoplasm</location>
    </subcellularLocation>
    <text evidence="12">Mainly found in the nucleoplasm, with low levels detected in the cytoplasmic and chromatin fractions.</text>
</comment>
<evidence type="ECO:0000256" key="5">
    <source>
        <dbReference type="ARBA" id="ARBA00022490"/>
    </source>
</evidence>
<dbReference type="PRINTS" id="PR00320">
    <property type="entry name" value="GPROTEINBRPT"/>
</dbReference>